<dbReference type="STRING" id="661478.OP10G_0225"/>
<evidence type="ECO:0000256" key="7">
    <source>
        <dbReference type="ARBA" id="ARBA00048539"/>
    </source>
</evidence>
<accession>A0A068NJ33</accession>
<comment type="domain">
    <text evidence="8">The N-terminal region contains the highly conserved SGGXDS motif, predicted to be a P-loop motif involved in ATP binding.</text>
</comment>
<dbReference type="OrthoDB" id="9807403at2"/>
<comment type="similarity">
    <text evidence="8">Belongs to the tRNA(Ile)-lysidine synthase family.</text>
</comment>
<dbReference type="EC" id="6.3.4.19" evidence="8"/>
<dbReference type="SUPFAM" id="SSF52402">
    <property type="entry name" value="Adenine nucleotide alpha hydrolases-like"/>
    <property type="match status" value="1"/>
</dbReference>
<evidence type="ECO:0000256" key="6">
    <source>
        <dbReference type="ARBA" id="ARBA00022840"/>
    </source>
</evidence>
<dbReference type="InterPro" id="IPR014729">
    <property type="entry name" value="Rossmann-like_a/b/a_fold"/>
</dbReference>
<dbReference type="Pfam" id="PF11734">
    <property type="entry name" value="TilS_C"/>
    <property type="match status" value="1"/>
</dbReference>
<sequence>MLDRFRRHLGASGLIPEGARVLVGYSGGADSTCLLHMLRVAGVDVVAAHLHHGQREEADTEMRLCEAFAESLDIPFVSGRADVPRMSQELGMGLEEAGREARYGFFRQAAYQLDCQLIATAHTRNDHVETMLLNLTRGTGLTGLGGIPERREEIVRPILIFSREQTRAYCEENGFWFHDDPANSDLSFSRARIRHRVLPELRSINPAADSALMRLASLVQEEDRFLSGMAAAALEQSEISVNGELKFLTEDVEVYFDRGRLSGLPPVLFRRAIRLAVEALEASLDHEQTSILLSGIASQERGSVTADGGEVVVEWTPELVGARRLQPTQPFRYALTIPGETMSDEFGWQFTAFEEAYDQVSPARAELSTRIDRRKTKGTLYFRTAGSGDTMRPLGFSGQRKLSDLLSESGLTPAARSRLPIVCDLVGPIWAPGVCLDERVRPEASTDLVLTVRFARISPNDR</sequence>
<dbReference type="Proteomes" id="UP000027982">
    <property type="component" value="Chromosome"/>
</dbReference>
<evidence type="ECO:0000256" key="1">
    <source>
        <dbReference type="ARBA" id="ARBA00004496"/>
    </source>
</evidence>
<dbReference type="GO" id="GO:0032267">
    <property type="term" value="F:tRNA(Ile)-lysidine synthase activity"/>
    <property type="evidence" value="ECO:0007669"/>
    <property type="project" value="UniProtKB-EC"/>
</dbReference>
<dbReference type="eggNOG" id="COG0037">
    <property type="taxonomic scope" value="Bacteria"/>
</dbReference>
<keyword evidence="11" id="KW-1185">Reference proteome</keyword>
<evidence type="ECO:0000256" key="3">
    <source>
        <dbReference type="ARBA" id="ARBA00022598"/>
    </source>
</evidence>
<dbReference type="CDD" id="cd01992">
    <property type="entry name" value="TilS_N"/>
    <property type="match status" value="1"/>
</dbReference>
<dbReference type="PANTHER" id="PTHR43033:SF1">
    <property type="entry name" value="TRNA(ILE)-LYSIDINE SYNTHASE-RELATED"/>
    <property type="match status" value="1"/>
</dbReference>
<dbReference type="SMART" id="SM00977">
    <property type="entry name" value="TilS_C"/>
    <property type="match status" value="1"/>
</dbReference>
<keyword evidence="2 8" id="KW-0963">Cytoplasm</keyword>
<dbReference type="AlphaFoldDB" id="A0A068NJ33"/>
<feature type="binding site" evidence="8">
    <location>
        <begin position="26"/>
        <end position="31"/>
    </location>
    <ligand>
        <name>ATP</name>
        <dbReference type="ChEBI" id="CHEBI:30616"/>
    </ligand>
</feature>
<dbReference type="EMBL" id="CP007139">
    <property type="protein sequence ID" value="AIE83593.1"/>
    <property type="molecule type" value="Genomic_DNA"/>
</dbReference>
<gene>
    <name evidence="8" type="primary">tilS</name>
    <name evidence="10" type="ORF">OP10G_0225</name>
</gene>
<evidence type="ECO:0000256" key="5">
    <source>
        <dbReference type="ARBA" id="ARBA00022741"/>
    </source>
</evidence>
<dbReference type="HOGENOM" id="CLU_018869_0_1_0"/>
<dbReference type="GO" id="GO:0005524">
    <property type="term" value="F:ATP binding"/>
    <property type="evidence" value="ECO:0007669"/>
    <property type="project" value="UniProtKB-UniRule"/>
</dbReference>
<evidence type="ECO:0000256" key="2">
    <source>
        <dbReference type="ARBA" id="ARBA00022490"/>
    </source>
</evidence>
<reference evidence="10 11" key="1">
    <citation type="journal article" date="2014" name="PLoS ONE">
        <title>The first complete genome sequence of the class fimbriimonadia in the phylum armatimonadetes.</title>
        <authorList>
            <person name="Hu Z.Y."/>
            <person name="Wang Y.Z."/>
            <person name="Im W.T."/>
            <person name="Wang S.Y."/>
            <person name="Zhao G.P."/>
            <person name="Zheng H.J."/>
            <person name="Quan Z.X."/>
        </authorList>
    </citation>
    <scope>NUCLEOTIDE SEQUENCE [LARGE SCALE GENOMIC DNA]</scope>
    <source>
        <strain evidence="10">Gsoil 348</strain>
    </source>
</reference>
<dbReference type="InterPro" id="IPR011063">
    <property type="entry name" value="TilS/TtcA_N"/>
</dbReference>
<evidence type="ECO:0000256" key="4">
    <source>
        <dbReference type="ARBA" id="ARBA00022694"/>
    </source>
</evidence>
<evidence type="ECO:0000313" key="10">
    <source>
        <dbReference type="EMBL" id="AIE83593.1"/>
    </source>
</evidence>
<dbReference type="SUPFAM" id="SSF56037">
    <property type="entry name" value="PheT/TilS domain"/>
    <property type="match status" value="1"/>
</dbReference>
<comment type="catalytic activity">
    <reaction evidence="7 8">
        <text>cytidine(34) in tRNA(Ile2) + L-lysine + ATP = lysidine(34) in tRNA(Ile2) + AMP + diphosphate + H(+)</text>
        <dbReference type="Rhea" id="RHEA:43744"/>
        <dbReference type="Rhea" id="RHEA-COMP:10625"/>
        <dbReference type="Rhea" id="RHEA-COMP:10670"/>
        <dbReference type="ChEBI" id="CHEBI:15378"/>
        <dbReference type="ChEBI" id="CHEBI:30616"/>
        <dbReference type="ChEBI" id="CHEBI:32551"/>
        <dbReference type="ChEBI" id="CHEBI:33019"/>
        <dbReference type="ChEBI" id="CHEBI:82748"/>
        <dbReference type="ChEBI" id="CHEBI:83665"/>
        <dbReference type="ChEBI" id="CHEBI:456215"/>
        <dbReference type="EC" id="6.3.4.19"/>
    </reaction>
</comment>
<dbReference type="NCBIfam" id="TIGR02433">
    <property type="entry name" value="lysidine_TilS_C"/>
    <property type="match status" value="1"/>
</dbReference>
<evidence type="ECO:0000313" key="11">
    <source>
        <dbReference type="Proteomes" id="UP000027982"/>
    </source>
</evidence>
<keyword evidence="4 8" id="KW-0819">tRNA processing</keyword>
<comment type="function">
    <text evidence="8">Ligates lysine onto the cytidine present at position 34 of the AUA codon-specific tRNA(Ile) that contains the anticodon CAU, in an ATP-dependent manner. Cytidine is converted to lysidine, thus changing the amino acid specificity of the tRNA from methionine to isoleucine.</text>
</comment>
<dbReference type="GO" id="GO:0006400">
    <property type="term" value="P:tRNA modification"/>
    <property type="evidence" value="ECO:0007669"/>
    <property type="project" value="UniProtKB-UniRule"/>
</dbReference>
<feature type="domain" description="Lysidine-tRNA(Ile) synthetase C-terminal" evidence="9">
    <location>
        <begin position="380"/>
        <end position="450"/>
    </location>
</feature>
<evidence type="ECO:0000259" key="9">
    <source>
        <dbReference type="SMART" id="SM00977"/>
    </source>
</evidence>
<dbReference type="GO" id="GO:0005737">
    <property type="term" value="C:cytoplasm"/>
    <property type="evidence" value="ECO:0007669"/>
    <property type="project" value="UniProtKB-SubCell"/>
</dbReference>
<dbReference type="HAMAP" id="MF_01161">
    <property type="entry name" value="tRNA_Ile_lys_synt"/>
    <property type="match status" value="1"/>
</dbReference>
<keyword evidence="6 8" id="KW-0067">ATP-binding</keyword>
<dbReference type="NCBIfam" id="TIGR02432">
    <property type="entry name" value="lysidine_TilS_N"/>
    <property type="match status" value="1"/>
</dbReference>
<dbReference type="Pfam" id="PF01171">
    <property type="entry name" value="ATP_bind_3"/>
    <property type="match status" value="1"/>
</dbReference>
<dbReference type="InterPro" id="IPR012796">
    <property type="entry name" value="Lysidine-tRNA-synth_C"/>
</dbReference>
<dbReference type="Gene3D" id="3.40.50.620">
    <property type="entry name" value="HUPs"/>
    <property type="match status" value="1"/>
</dbReference>
<protein>
    <recommendedName>
        <fullName evidence="8">tRNA(Ile)-lysidine synthase</fullName>
        <ecNumber evidence="8">6.3.4.19</ecNumber>
    </recommendedName>
    <alternativeName>
        <fullName evidence="8">tRNA(Ile)-2-lysyl-cytidine synthase</fullName>
    </alternativeName>
    <alternativeName>
        <fullName evidence="8">tRNA(Ile)-lysidine synthetase</fullName>
    </alternativeName>
</protein>
<proteinExistence type="inferred from homology"/>
<name>A0A068NJ33_FIMGI</name>
<dbReference type="SUPFAM" id="SSF82829">
    <property type="entry name" value="MesJ substrate recognition domain-like"/>
    <property type="match status" value="1"/>
</dbReference>
<dbReference type="RefSeq" id="WP_025227737.1">
    <property type="nucleotide sequence ID" value="NZ_CP007139.1"/>
</dbReference>
<keyword evidence="5 8" id="KW-0547">Nucleotide-binding</keyword>
<organism evidence="10 11">
    <name type="scientific">Fimbriimonas ginsengisoli Gsoil 348</name>
    <dbReference type="NCBI Taxonomy" id="661478"/>
    <lineage>
        <taxon>Bacteria</taxon>
        <taxon>Bacillati</taxon>
        <taxon>Armatimonadota</taxon>
        <taxon>Fimbriimonadia</taxon>
        <taxon>Fimbriimonadales</taxon>
        <taxon>Fimbriimonadaceae</taxon>
        <taxon>Fimbriimonas</taxon>
    </lineage>
</organism>
<evidence type="ECO:0000256" key="8">
    <source>
        <dbReference type="HAMAP-Rule" id="MF_01161"/>
    </source>
</evidence>
<dbReference type="PANTHER" id="PTHR43033">
    <property type="entry name" value="TRNA(ILE)-LYSIDINE SYNTHASE-RELATED"/>
    <property type="match status" value="1"/>
</dbReference>
<dbReference type="KEGG" id="fgi:OP10G_0225"/>
<keyword evidence="3 8" id="KW-0436">Ligase</keyword>
<dbReference type="InterPro" id="IPR012094">
    <property type="entry name" value="tRNA_Ile_lys_synt"/>
</dbReference>
<comment type="subcellular location">
    <subcellularLocation>
        <location evidence="1 8">Cytoplasm</location>
    </subcellularLocation>
</comment>
<dbReference type="InterPro" id="IPR012795">
    <property type="entry name" value="tRNA_Ile_lys_synt_N"/>
</dbReference>